<accession>A0AAE0Y7G7</accession>
<reference evidence="1" key="1">
    <citation type="journal article" date="2023" name="G3 (Bethesda)">
        <title>A reference genome for the long-term kleptoplast-retaining sea slug Elysia crispata morphotype clarki.</title>
        <authorList>
            <person name="Eastman K.E."/>
            <person name="Pendleton A.L."/>
            <person name="Shaikh M.A."/>
            <person name="Suttiyut T."/>
            <person name="Ogas R."/>
            <person name="Tomko P."/>
            <person name="Gavelis G."/>
            <person name="Widhalm J.R."/>
            <person name="Wisecaver J.H."/>
        </authorList>
    </citation>
    <scope>NUCLEOTIDE SEQUENCE</scope>
    <source>
        <strain evidence="1">ECLA1</strain>
    </source>
</reference>
<keyword evidence="2" id="KW-1185">Reference proteome</keyword>
<dbReference type="Proteomes" id="UP001283361">
    <property type="component" value="Unassembled WGS sequence"/>
</dbReference>
<dbReference type="EMBL" id="JAWDGP010006768">
    <property type="protein sequence ID" value="KAK3735733.1"/>
    <property type="molecule type" value="Genomic_DNA"/>
</dbReference>
<proteinExistence type="predicted"/>
<dbReference type="AlphaFoldDB" id="A0AAE0Y7G7"/>
<protein>
    <submittedName>
        <fullName evidence="1">Uncharacterized protein</fullName>
    </submittedName>
</protein>
<organism evidence="1 2">
    <name type="scientific">Elysia crispata</name>
    <name type="common">lettuce slug</name>
    <dbReference type="NCBI Taxonomy" id="231223"/>
    <lineage>
        <taxon>Eukaryota</taxon>
        <taxon>Metazoa</taxon>
        <taxon>Spiralia</taxon>
        <taxon>Lophotrochozoa</taxon>
        <taxon>Mollusca</taxon>
        <taxon>Gastropoda</taxon>
        <taxon>Heterobranchia</taxon>
        <taxon>Euthyneura</taxon>
        <taxon>Panpulmonata</taxon>
        <taxon>Sacoglossa</taxon>
        <taxon>Placobranchoidea</taxon>
        <taxon>Plakobranchidae</taxon>
        <taxon>Elysia</taxon>
    </lineage>
</organism>
<evidence type="ECO:0000313" key="1">
    <source>
        <dbReference type="EMBL" id="KAK3735733.1"/>
    </source>
</evidence>
<sequence>MYSEDELKRAPHGPRSSKLVLWHRFGEDLQGSHQNQRSASAARRRWVQNISRTSCYCHGLRLTTAFDPSRTAEDLQRITVF</sequence>
<gene>
    <name evidence="1" type="ORF">RRG08_024529</name>
</gene>
<evidence type="ECO:0000313" key="2">
    <source>
        <dbReference type="Proteomes" id="UP001283361"/>
    </source>
</evidence>
<comment type="caution">
    <text evidence="1">The sequence shown here is derived from an EMBL/GenBank/DDBJ whole genome shotgun (WGS) entry which is preliminary data.</text>
</comment>
<name>A0AAE0Y7G7_9GAST</name>